<keyword evidence="1" id="KW-0472">Membrane</keyword>
<evidence type="ECO:0000313" key="3">
    <source>
        <dbReference type="Proteomes" id="UP000602510"/>
    </source>
</evidence>
<protein>
    <recommendedName>
        <fullName evidence="4">Transmembrane protein</fullName>
    </recommendedName>
</protein>
<dbReference type="Proteomes" id="UP000602510">
    <property type="component" value="Unassembled WGS sequence"/>
</dbReference>
<evidence type="ECO:0000313" key="2">
    <source>
        <dbReference type="EMBL" id="KAF4043689.1"/>
    </source>
</evidence>
<feature type="transmembrane region" description="Helical" evidence="1">
    <location>
        <begin position="88"/>
        <end position="106"/>
    </location>
</feature>
<keyword evidence="1" id="KW-1133">Transmembrane helix</keyword>
<reference evidence="2" key="1">
    <citation type="submission" date="2020-04" db="EMBL/GenBank/DDBJ databases">
        <title>Hybrid Assembly of Korean Phytophthora infestans isolates.</title>
        <authorList>
            <person name="Prokchorchik M."/>
            <person name="Lee Y."/>
            <person name="Seo J."/>
            <person name="Cho J.-H."/>
            <person name="Park Y.-E."/>
            <person name="Jang D.-C."/>
            <person name="Im J.-S."/>
            <person name="Choi J.-G."/>
            <person name="Park H.-J."/>
            <person name="Lee G.-B."/>
            <person name="Lee Y.-G."/>
            <person name="Hong S.-Y."/>
            <person name="Cho K."/>
            <person name="Sohn K.H."/>
        </authorList>
    </citation>
    <scope>NUCLEOTIDE SEQUENCE</scope>
    <source>
        <strain evidence="2">KR_1_A1</strain>
    </source>
</reference>
<name>A0A833T7J6_PHYIN</name>
<organism evidence="2 3">
    <name type="scientific">Phytophthora infestans</name>
    <name type="common">Potato late blight agent</name>
    <name type="synonym">Botrytis infestans</name>
    <dbReference type="NCBI Taxonomy" id="4787"/>
    <lineage>
        <taxon>Eukaryota</taxon>
        <taxon>Sar</taxon>
        <taxon>Stramenopiles</taxon>
        <taxon>Oomycota</taxon>
        <taxon>Peronosporomycetes</taxon>
        <taxon>Peronosporales</taxon>
        <taxon>Peronosporaceae</taxon>
        <taxon>Phytophthora</taxon>
    </lineage>
</organism>
<gene>
    <name evidence="2" type="ORF">GN244_ATG04002</name>
</gene>
<feature type="transmembrane region" description="Helical" evidence="1">
    <location>
        <begin position="131"/>
        <end position="148"/>
    </location>
</feature>
<evidence type="ECO:0000256" key="1">
    <source>
        <dbReference type="SAM" id="Phobius"/>
    </source>
</evidence>
<comment type="caution">
    <text evidence="2">The sequence shown here is derived from an EMBL/GenBank/DDBJ whole genome shotgun (WGS) entry which is preliminary data.</text>
</comment>
<sequence length="149" mass="16803">MDEQYVKSNRSGELDHAPYAAHVDTTAPSAPSAPGTGNSFRTWSTGLFGCFTHPIPNCAVVTLCPCISVARVASKLEVMEKFSAKFRLTPYWFALFSSFVVVVGHHRHERLKVVWGYIKYKYNHWGEDSTWYIYLILAAVCYALFSLTV</sequence>
<dbReference type="AlphaFoldDB" id="A0A833T7J6"/>
<evidence type="ECO:0008006" key="4">
    <source>
        <dbReference type="Google" id="ProtNLM"/>
    </source>
</evidence>
<proteinExistence type="predicted"/>
<accession>A0A833T7J6</accession>
<dbReference type="EMBL" id="WSZM01000080">
    <property type="protein sequence ID" value="KAF4043689.1"/>
    <property type="molecule type" value="Genomic_DNA"/>
</dbReference>
<keyword evidence="1" id="KW-0812">Transmembrane</keyword>
<keyword evidence="3" id="KW-1185">Reference proteome</keyword>